<dbReference type="InterPro" id="IPR032710">
    <property type="entry name" value="NTF2-like_dom_sf"/>
</dbReference>
<dbReference type="EMBL" id="JAPNMI010000006">
    <property type="protein sequence ID" value="MCY0790557.1"/>
    <property type="molecule type" value="Genomic_DNA"/>
</dbReference>
<evidence type="ECO:0000259" key="1">
    <source>
        <dbReference type="Pfam" id="PF14534"/>
    </source>
</evidence>
<dbReference type="RefSeq" id="WP_166708103.1">
    <property type="nucleotide sequence ID" value="NZ_CP076623.1"/>
</dbReference>
<dbReference type="Gene3D" id="3.10.450.50">
    <property type="match status" value="1"/>
</dbReference>
<dbReference type="Pfam" id="PF14534">
    <property type="entry name" value="DUF4440"/>
    <property type="match status" value="1"/>
</dbReference>
<name>A0A9Q4GSD5_MORMO</name>
<feature type="domain" description="DUF4440" evidence="1">
    <location>
        <begin position="11"/>
        <end position="115"/>
    </location>
</feature>
<gene>
    <name evidence="2" type="ORF">N0392_12785</name>
</gene>
<sequence length="127" mass="14946">MHETELFRKLIRQEKRLHRPWYRGDYQTLSVLLHPAFFEFCRSGVSADKDDTLNDLLSPVQHAQHIYSGDYRCSQISGNCVLITYRSFQLAGGRCIRETNRSSLWTETAPDIWQLRFHQGTPSEREE</sequence>
<proteinExistence type="predicted"/>
<protein>
    <submittedName>
        <fullName evidence="2">DUF4440 domain-containing protein</fullName>
    </submittedName>
</protein>
<evidence type="ECO:0000313" key="2">
    <source>
        <dbReference type="EMBL" id="MCY0790557.1"/>
    </source>
</evidence>
<organism evidence="2 3">
    <name type="scientific">Morganella morganii</name>
    <name type="common">Proteus morganii</name>
    <dbReference type="NCBI Taxonomy" id="582"/>
    <lineage>
        <taxon>Bacteria</taxon>
        <taxon>Pseudomonadati</taxon>
        <taxon>Pseudomonadota</taxon>
        <taxon>Gammaproteobacteria</taxon>
        <taxon>Enterobacterales</taxon>
        <taxon>Morganellaceae</taxon>
        <taxon>Morganella</taxon>
    </lineage>
</organism>
<dbReference type="AlphaFoldDB" id="A0A9Q4GSD5"/>
<dbReference type="InterPro" id="IPR027843">
    <property type="entry name" value="DUF4440"/>
</dbReference>
<reference evidence="2" key="1">
    <citation type="submission" date="2022-08" db="EMBL/GenBank/DDBJ databases">
        <authorList>
            <person name="Dale J.L."/>
        </authorList>
    </citation>
    <scope>NUCLEOTIDE SEQUENCE</scope>
    <source>
        <strain evidence="2">2022EL-00758</strain>
    </source>
</reference>
<comment type="caution">
    <text evidence="2">The sequence shown here is derived from an EMBL/GenBank/DDBJ whole genome shotgun (WGS) entry which is preliminary data.</text>
</comment>
<evidence type="ECO:0000313" key="3">
    <source>
        <dbReference type="Proteomes" id="UP001076655"/>
    </source>
</evidence>
<accession>A0A9Q4GSD5</accession>
<dbReference type="Proteomes" id="UP001076655">
    <property type="component" value="Unassembled WGS sequence"/>
</dbReference>
<dbReference type="SUPFAM" id="SSF54427">
    <property type="entry name" value="NTF2-like"/>
    <property type="match status" value="1"/>
</dbReference>